<dbReference type="NCBIfam" id="TIGR00760">
    <property type="entry name" value="araD"/>
    <property type="match status" value="1"/>
</dbReference>
<evidence type="ECO:0000256" key="5">
    <source>
        <dbReference type="ARBA" id="ARBA00022723"/>
    </source>
</evidence>
<dbReference type="FunFam" id="3.40.225.10:FF:000001">
    <property type="entry name" value="L-ribulose-5-phosphate 4-epimerase UlaF"/>
    <property type="match status" value="1"/>
</dbReference>
<evidence type="ECO:0000256" key="7">
    <source>
        <dbReference type="ARBA" id="ARBA00022935"/>
    </source>
</evidence>
<evidence type="ECO:0000256" key="3">
    <source>
        <dbReference type="ARBA" id="ARBA00010037"/>
    </source>
</evidence>
<dbReference type="AlphaFoldDB" id="F5RPL0"/>
<dbReference type="NCBIfam" id="NF006047">
    <property type="entry name" value="PRK08193.1"/>
    <property type="match status" value="1"/>
</dbReference>
<dbReference type="eggNOG" id="COG0235">
    <property type="taxonomic scope" value="Bacteria"/>
</dbReference>
<dbReference type="EMBL" id="AFHQ01000054">
    <property type="protein sequence ID" value="EGK57678.1"/>
    <property type="molecule type" value="Genomic_DNA"/>
</dbReference>
<keyword evidence="6" id="KW-0862">Zinc</keyword>
<dbReference type="InterPro" id="IPR036409">
    <property type="entry name" value="Aldolase_II/adducin_N_sf"/>
</dbReference>
<keyword evidence="9" id="KW-0119">Carbohydrate metabolism</keyword>
<comment type="catalytic activity">
    <reaction evidence="1">
        <text>L-ribulose 5-phosphate = D-xylulose 5-phosphate</text>
        <dbReference type="Rhea" id="RHEA:22368"/>
        <dbReference type="ChEBI" id="CHEBI:57737"/>
        <dbReference type="ChEBI" id="CHEBI:58226"/>
        <dbReference type="EC" id="5.1.3.4"/>
    </reaction>
</comment>
<comment type="cofactor">
    <cofactor evidence="2">
        <name>Zn(2+)</name>
        <dbReference type="ChEBI" id="CHEBI:29105"/>
    </cofactor>
</comment>
<dbReference type="InterPro" id="IPR001303">
    <property type="entry name" value="Aldolase_II/adducin_N"/>
</dbReference>
<dbReference type="InterPro" id="IPR004661">
    <property type="entry name" value="AraD"/>
</dbReference>
<dbReference type="STRING" id="888060.HMPREF9081_2196"/>
<dbReference type="PANTHER" id="PTHR22789">
    <property type="entry name" value="FUCULOSE PHOSPHATE ALDOLASE"/>
    <property type="match status" value="1"/>
</dbReference>
<organism evidence="15 16">
    <name type="scientific">Centipeda periodontii DSM 2778</name>
    <dbReference type="NCBI Taxonomy" id="888060"/>
    <lineage>
        <taxon>Bacteria</taxon>
        <taxon>Bacillati</taxon>
        <taxon>Bacillota</taxon>
        <taxon>Negativicutes</taxon>
        <taxon>Selenomonadales</taxon>
        <taxon>Selenomonadaceae</taxon>
        <taxon>Centipeda</taxon>
    </lineage>
</organism>
<evidence type="ECO:0000256" key="12">
    <source>
        <dbReference type="ARBA" id="ARBA00074961"/>
    </source>
</evidence>
<dbReference type="GO" id="GO:0008742">
    <property type="term" value="F:L-ribulose-phosphate 4-epimerase activity"/>
    <property type="evidence" value="ECO:0007669"/>
    <property type="project" value="UniProtKB-UniRule"/>
</dbReference>
<gene>
    <name evidence="15" type="primary">araD</name>
    <name evidence="15" type="ORF">HMPREF9081_2196</name>
</gene>
<evidence type="ECO:0000259" key="14">
    <source>
        <dbReference type="SMART" id="SM01007"/>
    </source>
</evidence>
<evidence type="ECO:0000313" key="15">
    <source>
        <dbReference type="EMBL" id="EGK57678.1"/>
    </source>
</evidence>
<dbReference type="SUPFAM" id="SSF53639">
    <property type="entry name" value="AraD/HMP-PK domain-like"/>
    <property type="match status" value="1"/>
</dbReference>
<evidence type="ECO:0000256" key="1">
    <source>
        <dbReference type="ARBA" id="ARBA00001726"/>
    </source>
</evidence>
<accession>F5RPL0</accession>
<name>F5RPL0_9FIRM</name>
<evidence type="ECO:0000256" key="10">
    <source>
        <dbReference type="ARBA" id="ARBA00053542"/>
    </source>
</evidence>
<dbReference type="RefSeq" id="WP_006307291.1">
    <property type="nucleotide sequence ID" value="NZ_GL892076.1"/>
</dbReference>
<evidence type="ECO:0000256" key="4">
    <source>
        <dbReference type="ARBA" id="ARBA00013186"/>
    </source>
</evidence>
<evidence type="ECO:0000256" key="9">
    <source>
        <dbReference type="ARBA" id="ARBA00023277"/>
    </source>
</evidence>
<evidence type="ECO:0000313" key="16">
    <source>
        <dbReference type="Proteomes" id="UP000004067"/>
    </source>
</evidence>
<protein>
    <recommendedName>
        <fullName evidence="12 13">L-ribulose-5-phosphate 4-epimerase</fullName>
        <ecNumber evidence="4 13">5.1.3.4</ecNumber>
    </recommendedName>
</protein>
<dbReference type="InterPro" id="IPR050197">
    <property type="entry name" value="Aldolase_class_II_sugar_metab"/>
</dbReference>
<evidence type="ECO:0000256" key="11">
    <source>
        <dbReference type="ARBA" id="ARBA00060520"/>
    </source>
</evidence>
<comment type="function">
    <text evidence="10">Involved in the degradation of L-arabinose. Catalyzes the interconversion of L-ribulose 5-phosphate (LRu5P) and D-xylulose 5-phosphate (D-Xu5P) via a retroaldol/aldol mechanism (carbon-carbon bond cleavage analogous to a class II aldolase reaction).</text>
</comment>
<dbReference type="GO" id="GO:0008270">
    <property type="term" value="F:zinc ion binding"/>
    <property type="evidence" value="ECO:0007669"/>
    <property type="project" value="InterPro"/>
</dbReference>
<evidence type="ECO:0000256" key="8">
    <source>
        <dbReference type="ARBA" id="ARBA00023235"/>
    </source>
</evidence>
<dbReference type="PANTHER" id="PTHR22789:SF8">
    <property type="entry name" value="L-RIBULOSE-5-PHOSPHATE 4-EPIMERASE SGBE"/>
    <property type="match status" value="1"/>
</dbReference>
<dbReference type="Gene3D" id="3.40.225.10">
    <property type="entry name" value="Class II aldolase/adducin N-terminal domain"/>
    <property type="match status" value="1"/>
</dbReference>
<dbReference type="Proteomes" id="UP000004067">
    <property type="component" value="Unassembled WGS sequence"/>
</dbReference>
<comment type="caution">
    <text evidence="15">The sequence shown here is derived from an EMBL/GenBank/DDBJ whole genome shotgun (WGS) entry which is preliminary data.</text>
</comment>
<keyword evidence="8 15" id="KW-0413">Isomerase</keyword>
<keyword evidence="7" id="KW-0054">Arabinose catabolism</keyword>
<dbReference type="NCBIfam" id="NF009003">
    <property type="entry name" value="PRK12348.1"/>
    <property type="match status" value="1"/>
</dbReference>
<dbReference type="HOGENOM" id="CLU_006033_5_0_9"/>
<sequence length="232" mass="26269">MLEQLKEQVYQANMLLPKHHLVTFTWGNVSGIDREKGLFVIKPSGVEYDEMKPSDMVVVDLDGKRVEGDLNPSSDTETHRIFYQKFPNIGGVVHTHSRWATLFAQAGCGVHAYGTTHADYYYGEIPCTRDMTEEEIKSGYEYNTGVVAVERFEKAHLNPDHVPAVLVKNHGPFCWGKDPFDAVHNAIVLEEVAMMAFHTEMLMPGVQAMQQTLLDKHFLRKHGANAYYGQKK</sequence>
<comment type="pathway">
    <text evidence="11">Carbohydrate degradation; L-arabinose degradation via L-ribulose; D-xylulose 5-phosphate from L-arabinose (bacterial route): step 3/3.</text>
</comment>
<feature type="domain" description="Class II aldolase/adducin N-terminal" evidence="14">
    <location>
        <begin position="7"/>
        <end position="197"/>
    </location>
</feature>
<dbReference type="SMART" id="SM01007">
    <property type="entry name" value="Aldolase_II"/>
    <property type="match status" value="1"/>
</dbReference>
<dbReference type="OrthoDB" id="9794581at2"/>
<dbReference type="EC" id="5.1.3.4" evidence="4 13"/>
<proteinExistence type="inferred from homology"/>
<evidence type="ECO:0000256" key="2">
    <source>
        <dbReference type="ARBA" id="ARBA00001947"/>
    </source>
</evidence>
<dbReference type="Pfam" id="PF00596">
    <property type="entry name" value="Aldolase_II"/>
    <property type="match status" value="1"/>
</dbReference>
<keyword evidence="5" id="KW-0479">Metal-binding</keyword>
<keyword evidence="16" id="KW-1185">Reference proteome</keyword>
<comment type="similarity">
    <text evidence="3">Belongs to the aldolase class II family. AraD/FucA subfamily.</text>
</comment>
<dbReference type="GO" id="GO:0019572">
    <property type="term" value="P:L-arabinose catabolic process"/>
    <property type="evidence" value="ECO:0007669"/>
    <property type="project" value="InterPro"/>
</dbReference>
<evidence type="ECO:0000256" key="6">
    <source>
        <dbReference type="ARBA" id="ARBA00022833"/>
    </source>
</evidence>
<dbReference type="CDD" id="cd00398">
    <property type="entry name" value="Aldolase_II"/>
    <property type="match status" value="1"/>
</dbReference>
<dbReference type="GO" id="GO:0005829">
    <property type="term" value="C:cytosol"/>
    <property type="evidence" value="ECO:0007669"/>
    <property type="project" value="TreeGrafter"/>
</dbReference>
<evidence type="ECO:0000256" key="13">
    <source>
        <dbReference type="NCBIfam" id="TIGR00760"/>
    </source>
</evidence>
<dbReference type="GO" id="GO:0016832">
    <property type="term" value="F:aldehyde-lyase activity"/>
    <property type="evidence" value="ECO:0007669"/>
    <property type="project" value="TreeGrafter"/>
</dbReference>
<reference evidence="15 16" key="1">
    <citation type="submission" date="2011-04" db="EMBL/GenBank/DDBJ databases">
        <authorList>
            <person name="Muzny D."/>
            <person name="Qin X."/>
            <person name="Deng J."/>
            <person name="Jiang H."/>
            <person name="Liu Y."/>
            <person name="Qu J."/>
            <person name="Song X.-Z."/>
            <person name="Zhang L."/>
            <person name="Thornton R."/>
            <person name="Coyle M."/>
            <person name="Francisco L."/>
            <person name="Jackson L."/>
            <person name="Javaid M."/>
            <person name="Korchina V."/>
            <person name="Kovar C."/>
            <person name="Mata R."/>
            <person name="Mathew T."/>
            <person name="Ngo R."/>
            <person name="Nguyen L."/>
            <person name="Nguyen N."/>
            <person name="Okwuonu G."/>
            <person name="Ongeri F."/>
            <person name="Pham C."/>
            <person name="Simmons D."/>
            <person name="Wilczek-Boney K."/>
            <person name="Hale W."/>
            <person name="Jakkamsetti A."/>
            <person name="Pham P."/>
            <person name="Ruth R."/>
            <person name="San Lucas F."/>
            <person name="Warren J."/>
            <person name="Zhang J."/>
            <person name="Zhao Z."/>
            <person name="Zhou C."/>
            <person name="Zhu D."/>
            <person name="Lee S."/>
            <person name="Bess C."/>
            <person name="Blankenburg K."/>
            <person name="Forbes L."/>
            <person name="Fu Q."/>
            <person name="Gubbala S."/>
            <person name="Hirani K."/>
            <person name="Jayaseelan J.C."/>
            <person name="Lara F."/>
            <person name="Munidasa M."/>
            <person name="Palculict T."/>
            <person name="Patil S."/>
            <person name="Pu L.-L."/>
            <person name="Saada N."/>
            <person name="Tang L."/>
            <person name="Weissenberger G."/>
            <person name="Zhu Y."/>
            <person name="Hemphill L."/>
            <person name="Shang Y."/>
            <person name="Youmans B."/>
            <person name="Ayvaz T."/>
            <person name="Ross M."/>
            <person name="Santibanez J."/>
            <person name="Aqrawi P."/>
            <person name="Gross S."/>
            <person name="Joshi V."/>
            <person name="Fowler G."/>
            <person name="Nazareth L."/>
            <person name="Reid J."/>
            <person name="Worley K."/>
            <person name="Petrosino J."/>
            <person name="Highlander S."/>
            <person name="Gibbs R."/>
        </authorList>
    </citation>
    <scope>NUCLEOTIDE SEQUENCE [LARGE SCALE GENOMIC DNA]</scope>
    <source>
        <strain evidence="15 16">DSM 2778</strain>
    </source>
</reference>